<dbReference type="OrthoDB" id="9779910at2"/>
<dbReference type="Gene3D" id="3.40.50.2020">
    <property type="match status" value="1"/>
</dbReference>
<evidence type="ECO:0000256" key="1">
    <source>
        <dbReference type="ARBA" id="ARBA00008007"/>
    </source>
</evidence>
<comment type="similarity">
    <text evidence="1">Belongs to the ComF/GntX family.</text>
</comment>
<dbReference type="InterPro" id="IPR051910">
    <property type="entry name" value="ComF/GntX_DNA_util-trans"/>
</dbReference>
<reference evidence="4 5" key="1">
    <citation type="journal article" date="2016" name="Int. J. Syst. Evol. Microbiol.">
        <title>Arsenicitalea aurantiaca gen. nov., sp. nov., a new member of the family Hyphomicrobiaceae, isolated from high-arsenic sediment.</title>
        <authorList>
            <person name="Mu Y."/>
            <person name="Zhou L."/>
            <person name="Zeng X.C."/>
            <person name="Liu L."/>
            <person name="Pan Y."/>
            <person name="Chen X."/>
            <person name="Wang J."/>
            <person name="Li S."/>
            <person name="Li W.J."/>
            <person name="Wang Y."/>
        </authorList>
    </citation>
    <scope>NUCLEOTIDE SEQUENCE [LARGE SCALE GENOMIC DNA]</scope>
    <source>
        <strain evidence="4 5">42-50</strain>
    </source>
</reference>
<dbReference type="SUPFAM" id="SSF53271">
    <property type="entry name" value="PRTase-like"/>
    <property type="match status" value="1"/>
</dbReference>
<dbReference type="InterPro" id="IPR044005">
    <property type="entry name" value="DZR_2"/>
</dbReference>
<dbReference type="Pfam" id="PF00156">
    <property type="entry name" value="Pribosyltran"/>
    <property type="match status" value="1"/>
</dbReference>
<gene>
    <name evidence="4" type="ORF">EMQ25_15230</name>
</gene>
<dbReference type="Pfam" id="PF18912">
    <property type="entry name" value="DZR_2"/>
    <property type="match status" value="1"/>
</dbReference>
<dbReference type="AlphaFoldDB" id="A0A433X5Y3"/>
<proteinExistence type="inferred from homology"/>
<evidence type="ECO:0000259" key="2">
    <source>
        <dbReference type="Pfam" id="PF00156"/>
    </source>
</evidence>
<dbReference type="RefSeq" id="WP_127189447.1">
    <property type="nucleotide sequence ID" value="NZ_RZNJ01000005.1"/>
</dbReference>
<dbReference type="PANTHER" id="PTHR47505">
    <property type="entry name" value="DNA UTILIZATION PROTEIN YHGH"/>
    <property type="match status" value="1"/>
</dbReference>
<name>A0A433X5Y3_9HYPH</name>
<evidence type="ECO:0000259" key="3">
    <source>
        <dbReference type="Pfam" id="PF18912"/>
    </source>
</evidence>
<organism evidence="4 5">
    <name type="scientific">Arsenicitalea aurantiaca</name>
    <dbReference type="NCBI Taxonomy" id="1783274"/>
    <lineage>
        <taxon>Bacteria</taxon>
        <taxon>Pseudomonadati</taxon>
        <taxon>Pseudomonadota</taxon>
        <taxon>Alphaproteobacteria</taxon>
        <taxon>Hyphomicrobiales</taxon>
        <taxon>Devosiaceae</taxon>
        <taxon>Arsenicitalea</taxon>
    </lineage>
</organism>
<keyword evidence="5" id="KW-1185">Reference proteome</keyword>
<dbReference type="PANTHER" id="PTHR47505:SF1">
    <property type="entry name" value="DNA UTILIZATION PROTEIN YHGH"/>
    <property type="match status" value="1"/>
</dbReference>
<dbReference type="InterPro" id="IPR029057">
    <property type="entry name" value="PRTase-like"/>
</dbReference>
<accession>A0A433X5Y3</accession>
<protein>
    <submittedName>
        <fullName evidence="4">ComF family protein</fullName>
    </submittedName>
</protein>
<dbReference type="CDD" id="cd06223">
    <property type="entry name" value="PRTases_typeI"/>
    <property type="match status" value="1"/>
</dbReference>
<evidence type="ECO:0000313" key="4">
    <source>
        <dbReference type="EMBL" id="RUT29458.1"/>
    </source>
</evidence>
<dbReference type="Proteomes" id="UP000281547">
    <property type="component" value="Unassembled WGS sequence"/>
</dbReference>
<feature type="domain" description="Double zinc ribbon" evidence="3">
    <location>
        <begin position="12"/>
        <end position="58"/>
    </location>
</feature>
<comment type="caution">
    <text evidence="4">The sequence shown here is derived from an EMBL/GenBank/DDBJ whole genome shotgun (WGS) entry which is preliminary data.</text>
</comment>
<sequence length="260" mass="27273">MARLAGRLASLLLDQFYPPFCLSCEAPVAGGDGVCARCFTGLRAITAPLCPRLGLPFEIALGPDALSAEAIADPPPFDRARSAVLYGAVAQTLVARLKYGDRPELASFCGRMMAGAGREFWAARPVLVPVPLHPKRQFSRRYNQSGELARAIAAQTGLKVDPLALQRTRLTRQQVGLSAVGRARNVAGAFTAHPDLLARLGGRGVVLIDDVYTTGATVGAATRALRRAGAASVDVLTFARVPSGTAFDGSDLPAAPTLPI</sequence>
<dbReference type="InterPro" id="IPR000836">
    <property type="entry name" value="PRTase_dom"/>
</dbReference>
<feature type="domain" description="Phosphoribosyltransferase" evidence="2">
    <location>
        <begin position="195"/>
        <end position="247"/>
    </location>
</feature>
<evidence type="ECO:0000313" key="5">
    <source>
        <dbReference type="Proteomes" id="UP000281547"/>
    </source>
</evidence>
<dbReference type="EMBL" id="RZNJ01000005">
    <property type="protein sequence ID" value="RUT29458.1"/>
    <property type="molecule type" value="Genomic_DNA"/>
</dbReference>